<sequence length="154" mass="17518">MARKRFDDSNCSVARALNEVGDWWSLLIVLQAMYGTRRFVDFQQQLGIAKNILCDRLGKLVDNQVLKKVDVGEHGSRFEYRLTDKGRDLFPVVVALRQWGDKWNPAPDGQPLDLRDRDTGQPIRPVIVQNTEGYALGIRDVFVPDQSTGEEQTS</sequence>
<keyword evidence="2" id="KW-0238">DNA-binding</keyword>
<dbReference type="Pfam" id="PF01638">
    <property type="entry name" value="HxlR"/>
    <property type="match status" value="1"/>
</dbReference>
<dbReference type="EMBL" id="PXNP01000020">
    <property type="protein sequence ID" value="PSF11806.1"/>
    <property type="molecule type" value="Genomic_DNA"/>
</dbReference>
<dbReference type="AlphaFoldDB" id="A0A2T1KNU6"/>
<feature type="domain" description="HTH hxlR-type" evidence="4">
    <location>
        <begin position="11"/>
        <end position="108"/>
    </location>
</feature>
<comment type="caution">
    <text evidence="5">The sequence shown here is derived from an EMBL/GenBank/DDBJ whole genome shotgun (WGS) entry which is preliminary data.</text>
</comment>
<name>A0A2T1KNU6_9GAMM</name>
<keyword evidence="6" id="KW-1185">Reference proteome</keyword>
<dbReference type="OrthoDB" id="9807069at2"/>
<dbReference type="GO" id="GO:0003677">
    <property type="term" value="F:DNA binding"/>
    <property type="evidence" value="ECO:0007669"/>
    <property type="project" value="UniProtKB-KW"/>
</dbReference>
<evidence type="ECO:0000259" key="4">
    <source>
        <dbReference type="PROSITE" id="PS51118"/>
    </source>
</evidence>
<evidence type="ECO:0000256" key="1">
    <source>
        <dbReference type="ARBA" id="ARBA00023015"/>
    </source>
</evidence>
<dbReference type="PANTHER" id="PTHR33204:SF18">
    <property type="entry name" value="TRANSCRIPTIONAL REGULATORY PROTEIN"/>
    <property type="match status" value="1"/>
</dbReference>
<proteinExistence type="predicted"/>
<evidence type="ECO:0000256" key="2">
    <source>
        <dbReference type="ARBA" id="ARBA00023125"/>
    </source>
</evidence>
<keyword evidence="1" id="KW-0805">Transcription regulation</keyword>
<dbReference type="RefSeq" id="WP_106761593.1">
    <property type="nucleotide sequence ID" value="NZ_PXNP01000020.1"/>
</dbReference>
<gene>
    <name evidence="5" type="ORF">C7H09_05435</name>
</gene>
<dbReference type="InterPro" id="IPR036388">
    <property type="entry name" value="WH-like_DNA-bd_sf"/>
</dbReference>
<dbReference type="SUPFAM" id="SSF46785">
    <property type="entry name" value="Winged helix' DNA-binding domain"/>
    <property type="match status" value="1"/>
</dbReference>
<dbReference type="PROSITE" id="PS51118">
    <property type="entry name" value="HTH_HXLR"/>
    <property type="match status" value="1"/>
</dbReference>
<accession>A0A2T1KNU6</accession>
<reference evidence="5 6" key="1">
    <citation type="submission" date="2018-03" db="EMBL/GenBank/DDBJ databases">
        <title>Marinobacter brunus sp. nov., a marine bacterium of Gamma-proteobacteria isolated from the surface seawater of the South China Sea.</title>
        <authorList>
            <person name="Cheng H."/>
            <person name="Wu Y.-H."/>
            <person name="Xamxidin M."/>
            <person name="Xu X.-W."/>
        </authorList>
    </citation>
    <scope>NUCLEOTIDE SEQUENCE [LARGE SCALE GENOMIC DNA]</scope>
    <source>
        <strain evidence="5 6">NH169-3</strain>
    </source>
</reference>
<evidence type="ECO:0000313" key="5">
    <source>
        <dbReference type="EMBL" id="PSF11806.1"/>
    </source>
</evidence>
<evidence type="ECO:0000313" key="6">
    <source>
        <dbReference type="Proteomes" id="UP000239866"/>
    </source>
</evidence>
<dbReference type="Proteomes" id="UP000239866">
    <property type="component" value="Unassembled WGS sequence"/>
</dbReference>
<dbReference type="Gene3D" id="1.10.10.10">
    <property type="entry name" value="Winged helix-like DNA-binding domain superfamily/Winged helix DNA-binding domain"/>
    <property type="match status" value="1"/>
</dbReference>
<dbReference type="InterPro" id="IPR036390">
    <property type="entry name" value="WH_DNA-bd_sf"/>
</dbReference>
<organism evidence="5 6">
    <name type="scientific">Marinobacter fuscus</name>
    <dbReference type="NCBI Taxonomy" id="2109942"/>
    <lineage>
        <taxon>Bacteria</taxon>
        <taxon>Pseudomonadati</taxon>
        <taxon>Pseudomonadota</taxon>
        <taxon>Gammaproteobacteria</taxon>
        <taxon>Pseudomonadales</taxon>
        <taxon>Marinobacteraceae</taxon>
        <taxon>Marinobacter</taxon>
    </lineage>
</organism>
<evidence type="ECO:0000256" key="3">
    <source>
        <dbReference type="ARBA" id="ARBA00023163"/>
    </source>
</evidence>
<protein>
    <submittedName>
        <fullName evidence="5">Transcriptional regulator</fullName>
    </submittedName>
</protein>
<keyword evidence="3" id="KW-0804">Transcription</keyword>
<dbReference type="PANTHER" id="PTHR33204">
    <property type="entry name" value="TRANSCRIPTIONAL REGULATOR, MARR FAMILY"/>
    <property type="match status" value="1"/>
</dbReference>
<dbReference type="InterPro" id="IPR002577">
    <property type="entry name" value="HTH_HxlR"/>
</dbReference>